<name>A0ABQ3CC48_9ACTN</name>
<feature type="transmembrane region" description="Helical" evidence="1">
    <location>
        <begin position="12"/>
        <end position="32"/>
    </location>
</feature>
<evidence type="ECO:0008006" key="4">
    <source>
        <dbReference type="Google" id="ProtNLM"/>
    </source>
</evidence>
<reference evidence="3" key="1">
    <citation type="journal article" date="2019" name="Int. J. Syst. Evol. Microbiol.">
        <title>The Global Catalogue of Microorganisms (GCM) 10K type strain sequencing project: providing services to taxonomists for standard genome sequencing and annotation.</title>
        <authorList>
            <consortium name="The Broad Institute Genomics Platform"/>
            <consortium name="The Broad Institute Genome Sequencing Center for Infectious Disease"/>
            <person name="Wu L."/>
            <person name="Ma J."/>
        </authorList>
    </citation>
    <scope>NUCLEOTIDE SEQUENCE [LARGE SCALE GENOMIC DNA]</scope>
    <source>
        <strain evidence="3">JCM 4602</strain>
    </source>
</reference>
<evidence type="ECO:0000313" key="2">
    <source>
        <dbReference type="EMBL" id="GGZ83493.1"/>
    </source>
</evidence>
<dbReference type="Proteomes" id="UP000624183">
    <property type="component" value="Unassembled WGS sequence"/>
</dbReference>
<gene>
    <name evidence="2" type="ORF">GCM10010328_67230</name>
</gene>
<evidence type="ECO:0000256" key="1">
    <source>
        <dbReference type="SAM" id="Phobius"/>
    </source>
</evidence>
<dbReference type="EMBL" id="BMUW01000033">
    <property type="protein sequence ID" value="GGZ83493.1"/>
    <property type="molecule type" value="Genomic_DNA"/>
</dbReference>
<sequence>MSASDAKTSRRMPWRLAILTPPAVYIVIWRGVPGITPMLTFTWITGLLVGGGLIVAGMYGPQALAGMARANKEARAMRRLKAQQKAHKNAVLGLGGVLKK</sequence>
<keyword evidence="1" id="KW-0812">Transmembrane</keyword>
<keyword evidence="3" id="KW-1185">Reference proteome</keyword>
<keyword evidence="1" id="KW-1133">Transmembrane helix</keyword>
<evidence type="ECO:0000313" key="3">
    <source>
        <dbReference type="Proteomes" id="UP000624183"/>
    </source>
</evidence>
<comment type="caution">
    <text evidence="2">The sequence shown here is derived from an EMBL/GenBank/DDBJ whole genome shotgun (WGS) entry which is preliminary data.</text>
</comment>
<feature type="transmembrane region" description="Helical" evidence="1">
    <location>
        <begin position="38"/>
        <end position="59"/>
    </location>
</feature>
<keyword evidence="1" id="KW-0472">Membrane</keyword>
<protein>
    <recommendedName>
        <fullName evidence="4">Integral membrane protein</fullName>
    </recommendedName>
</protein>
<organism evidence="2 3">
    <name type="scientific">Streptomyces rubiginosohelvolus</name>
    <dbReference type="NCBI Taxonomy" id="67362"/>
    <lineage>
        <taxon>Bacteria</taxon>
        <taxon>Bacillati</taxon>
        <taxon>Actinomycetota</taxon>
        <taxon>Actinomycetes</taxon>
        <taxon>Kitasatosporales</taxon>
        <taxon>Streptomycetaceae</taxon>
        <taxon>Streptomyces</taxon>
    </lineage>
</organism>
<accession>A0ABQ3CC48</accession>
<proteinExistence type="predicted"/>